<keyword evidence="1 3" id="KW-0853">WD repeat</keyword>
<evidence type="ECO:0000313" key="5">
    <source>
        <dbReference type="Proteomes" id="UP000023152"/>
    </source>
</evidence>
<accession>X6MFE5</accession>
<keyword evidence="2" id="KW-0677">Repeat</keyword>
<dbReference type="InterPro" id="IPR036322">
    <property type="entry name" value="WD40_repeat_dom_sf"/>
</dbReference>
<dbReference type="InterPro" id="IPR019775">
    <property type="entry name" value="WD40_repeat_CS"/>
</dbReference>
<feature type="non-terminal residue" evidence="4">
    <location>
        <position position="1"/>
    </location>
</feature>
<proteinExistence type="predicted"/>
<name>X6MFE5_RETFI</name>
<reference evidence="4 5" key="1">
    <citation type="journal article" date="2013" name="Curr. Biol.">
        <title>The Genome of the Foraminiferan Reticulomyxa filosa.</title>
        <authorList>
            <person name="Glockner G."/>
            <person name="Hulsmann N."/>
            <person name="Schleicher M."/>
            <person name="Noegel A.A."/>
            <person name="Eichinger L."/>
            <person name="Gallinger C."/>
            <person name="Pawlowski J."/>
            <person name="Sierra R."/>
            <person name="Euteneuer U."/>
            <person name="Pillet L."/>
            <person name="Moustafa A."/>
            <person name="Platzer M."/>
            <person name="Groth M."/>
            <person name="Szafranski K."/>
            <person name="Schliwa M."/>
        </authorList>
    </citation>
    <scope>NUCLEOTIDE SEQUENCE [LARGE SCALE GENOMIC DNA]</scope>
</reference>
<organism evidence="4 5">
    <name type="scientific">Reticulomyxa filosa</name>
    <dbReference type="NCBI Taxonomy" id="46433"/>
    <lineage>
        <taxon>Eukaryota</taxon>
        <taxon>Sar</taxon>
        <taxon>Rhizaria</taxon>
        <taxon>Retaria</taxon>
        <taxon>Foraminifera</taxon>
        <taxon>Monothalamids</taxon>
        <taxon>Reticulomyxidae</taxon>
        <taxon>Reticulomyxa</taxon>
    </lineage>
</organism>
<feature type="repeat" description="WD" evidence="3">
    <location>
        <begin position="6"/>
        <end position="55"/>
    </location>
</feature>
<dbReference type="InterPro" id="IPR001680">
    <property type="entry name" value="WD40_rpt"/>
</dbReference>
<feature type="non-terminal residue" evidence="4">
    <location>
        <position position="135"/>
    </location>
</feature>
<dbReference type="PROSITE" id="PS50294">
    <property type="entry name" value="WD_REPEATS_REGION"/>
    <property type="match status" value="1"/>
</dbReference>
<sequence>QQIQVFNGHTNAVFSAEYSPFVIKNSIGNSNVICSVSLDNTIRFWDIRSNKNQLYMIKGFKKKDNGIHCLKFILLKNKEKSKNVFYDLKSHSYLWIINFFVEQEVKVFLFENIEGLKDMFYFTLLFEKIEIAAFN</sequence>
<dbReference type="AlphaFoldDB" id="X6MFE5"/>
<evidence type="ECO:0000256" key="1">
    <source>
        <dbReference type="ARBA" id="ARBA00022574"/>
    </source>
</evidence>
<dbReference type="PROSITE" id="PS50082">
    <property type="entry name" value="WD_REPEATS_2"/>
    <property type="match status" value="1"/>
</dbReference>
<keyword evidence="5" id="KW-1185">Reference proteome</keyword>
<dbReference type="PROSITE" id="PS00678">
    <property type="entry name" value="WD_REPEATS_1"/>
    <property type="match status" value="1"/>
</dbReference>
<dbReference type="SUPFAM" id="SSF50978">
    <property type="entry name" value="WD40 repeat-like"/>
    <property type="match status" value="1"/>
</dbReference>
<comment type="caution">
    <text evidence="4">The sequence shown here is derived from an EMBL/GenBank/DDBJ whole genome shotgun (WGS) entry which is preliminary data.</text>
</comment>
<dbReference type="EMBL" id="ASPP01021131">
    <property type="protein sequence ID" value="ETO12743.1"/>
    <property type="molecule type" value="Genomic_DNA"/>
</dbReference>
<dbReference type="InterPro" id="IPR015943">
    <property type="entry name" value="WD40/YVTN_repeat-like_dom_sf"/>
</dbReference>
<dbReference type="Gene3D" id="2.130.10.10">
    <property type="entry name" value="YVTN repeat-like/Quinoprotein amine dehydrogenase"/>
    <property type="match status" value="1"/>
</dbReference>
<evidence type="ECO:0000313" key="4">
    <source>
        <dbReference type="EMBL" id="ETO12743.1"/>
    </source>
</evidence>
<evidence type="ECO:0000256" key="3">
    <source>
        <dbReference type="PROSITE-ProRule" id="PRU00221"/>
    </source>
</evidence>
<evidence type="ECO:0000256" key="2">
    <source>
        <dbReference type="ARBA" id="ARBA00022737"/>
    </source>
</evidence>
<gene>
    <name evidence="4" type="ORF">RFI_24632</name>
</gene>
<dbReference type="SMART" id="SM00320">
    <property type="entry name" value="WD40"/>
    <property type="match status" value="1"/>
</dbReference>
<protein>
    <submittedName>
        <fullName evidence="4">Uncharacterized protein</fullName>
    </submittedName>
</protein>
<dbReference type="Proteomes" id="UP000023152">
    <property type="component" value="Unassembled WGS sequence"/>
</dbReference>